<dbReference type="NCBIfam" id="NF003592">
    <property type="entry name" value="PRK05254.1-5"/>
    <property type="match status" value="1"/>
</dbReference>
<keyword evidence="6 7" id="KW-0539">Nucleus</keyword>
<dbReference type="NCBIfam" id="TIGR00628">
    <property type="entry name" value="ung"/>
    <property type="match status" value="1"/>
</dbReference>
<dbReference type="PROSITE" id="PS00130">
    <property type="entry name" value="U_DNA_GLYCOSYLASE"/>
    <property type="match status" value="1"/>
</dbReference>
<feature type="compositionally biased region" description="Low complexity" evidence="9">
    <location>
        <begin position="32"/>
        <end position="45"/>
    </location>
</feature>
<dbReference type="AlphaFoldDB" id="A0A8H5LJF3"/>
<dbReference type="GO" id="GO:0097510">
    <property type="term" value="P:base-excision repair, AP site formation via deaminated base removal"/>
    <property type="evidence" value="ECO:0007669"/>
    <property type="project" value="TreeGrafter"/>
</dbReference>
<dbReference type="EC" id="3.2.2.27" evidence="7"/>
<protein>
    <recommendedName>
        <fullName evidence="7">Uracil-DNA glycosylase</fullName>
        <shortName evidence="7">UDG</shortName>
        <ecNumber evidence="7">3.2.2.27</ecNumber>
    </recommendedName>
</protein>
<keyword evidence="5 7" id="KW-0234">DNA repair</keyword>
<proteinExistence type="inferred from homology"/>
<dbReference type="FunFam" id="3.40.470.10:FF:000007">
    <property type="entry name" value="Uracil-DNA glycosylase"/>
    <property type="match status" value="1"/>
</dbReference>
<evidence type="ECO:0000256" key="1">
    <source>
        <dbReference type="ARBA" id="ARBA00008184"/>
    </source>
</evidence>
<dbReference type="NCBIfam" id="NF003588">
    <property type="entry name" value="PRK05254.1-1"/>
    <property type="match status" value="1"/>
</dbReference>
<evidence type="ECO:0000256" key="5">
    <source>
        <dbReference type="ARBA" id="ARBA00023204"/>
    </source>
</evidence>
<comment type="caution">
    <text evidence="11">The sequence shown here is derived from an EMBL/GenBank/DDBJ whole genome shotgun (WGS) entry which is preliminary data.</text>
</comment>
<organism evidence="11 12">
    <name type="scientific">Leucocoprinus leucothites</name>
    <dbReference type="NCBI Taxonomy" id="201217"/>
    <lineage>
        <taxon>Eukaryota</taxon>
        <taxon>Fungi</taxon>
        <taxon>Dikarya</taxon>
        <taxon>Basidiomycota</taxon>
        <taxon>Agaricomycotina</taxon>
        <taxon>Agaricomycetes</taxon>
        <taxon>Agaricomycetidae</taxon>
        <taxon>Agaricales</taxon>
        <taxon>Agaricineae</taxon>
        <taxon>Agaricaceae</taxon>
        <taxon>Leucocoprinus</taxon>
    </lineage>
</organism>
<dbReference type="PANTHER" id="PTHR11264">
    <property type="entry name" value="URACIL-DNA GLYCOSYLASE"/>
    <property type="match status" value="1"/>
</dbReference>
<dbReference type="InterPro" id="IPR002043">
    <property type="entry name" value="UDG_fam1"/>
</dbReference>
<dbReference type="InterPro" id="IPR018085">
    <property type="entry name" value="Ura-DNA_Glyclase_AS"/>
</dbReference>
<dbReference type="GO" id="GO:0005634">
    <property type="term" value="C:nucleus"/>
    <property type="evidence" value="ECO:0007669"/>
    <property type="project" value="UniProtKB-SubCell"/>
</dbReference>
<comment type="catalytic activity">
    <reaction evidence="7">
        <text>Hydrolyzes single-stranded DNA or mismatched double-stranded DNA and polynucleotides, releasing free uracil.</text>
        <dbReference type="EC" id="3.2.2.27"/>
    </reaction>
</comment>
<feature type="compositionally biased region" description="Low complexity" evidence="9">
    <location>
        <begin position="64"/>
        <end position="81"/>
    </location>
</feature>
<evidence type="ECO:0000256" key="8">
    <source>
        <dbReference type="PROSITE-ProRule" id="PRU10072"/>
    </source>
</evidence>
<name>A0A8H5LJF3_9AGAR</name>
<dbReference type="Proteomes" id="UP000559027">
    <property type="component" value="Unassembled WGS sequence"/>
</dbReference>
<gene>
    <name evidence="7" type="primary">UNG1</name>
    <name evidence="11" type="ORF">D9756_003307</name>
</gene>
<evidence type="ECO:0000256" key="6">
    <source>
        <dbReference type="ARBA" id="ARBA00023242"/>
    </source>
</evidence>
<evidence type="ECO:0000256" key="4">
    <source>
        <dbReference type="ARBA" id="ARBA00023128"/>
    </source>
</evidence>
<dbReference type="Gene3D" id="3.40.470.10">
    <property type="entry name" value="Uracil-DNA glycosylase-like domain"/>
    <property type="match status" value="1"/>
</dbReference>
<keyword evidence="12" id="KW-1185">Reference proteome</keyword>
<evidence type="ECO:0000256" key="9">
    <source>
        <dbReference type="SAM" id="MobiDB-lite"/>
    </source>
</evidence>
<dbReference type="SMART" id="SM00986">
    <property type="entry name" value="UDG"/>
    <property type="match status" value="1"/>
</dbReference>
<keyword evidence="3 7" id="KW-0378">Hydrolase</keyword>
<dbReference type="EMBL" id="JAACJO010000004">
    <property type="protein sequence ID" value="KAF5359422.1"/>
    <property type="molecule type" value="Genomic_DNA"/>
</dbReference>
<evidence type="ECO:0000256" key="3">
    <source>
        <dbReference type="ARBA" id="ARBA00022801"/>
    </source>
</evidence>
<evidence type="ECO:0000256" key="7">
    <source>
        <dbReference type="HAMAP-Rule" id="MF_03166"/>
    </source>
</evidence>
<comment type="function">
    <text evidence="7">Excises uracil residues from the DNA which can arise as a result of misincorporation of dUMP residues by DNA polymerase or due to deamination of cytosine.</text>
</comment>
<evidence type="ECO:0000259" key="10">
    <source>
        <dbReference type="SMART" id="SM00986"/>
    </source>
</evidence>
<keyword evidence="2 7" id="KW-0227">DNA damage</keyword>
<feature type="region of interest" description="Disordered" evidence="9">
    <location>
        <begin position="1"/>
        <end position="92"/>
    </location>
</feature>
<comment type="similarity">
    <text evidence="1 7">Belongs to the uracil-DNA glycosylase (UDG) superfamily. UNG family.</text>
</comment>
<evidence type="ECO:0000256" key="2">
    <source>
        <dbReference type="ARBA" id="ARBA00022763"/>
    </source>
</evidence>
<accession>A0A8H5LJF3</accession>
<feature type="domain" description="Uracil-DNA glycosylase-like" evidence="10">
    <location>
        <begin position="186"/>
        <end position="364"/>
    </location>
</feature>
<evidence type="ECO:0000313" key="12">
    <source>
        <dbReference type="Proteomes" id="UP000559027"/>
    </source>
</evidence>
<dbReference type="InterPro" id="IPR005122">
    <property type="entry name" value="Uracil-DNA_glycosylase-like"/>
</dbReference>
<dbReference type="CDD" id="cd10027">
    <property type="entry name" value="UDG-F1-like"/>
    <property type="match status" value="1"/>
</dbReference>
<dbReference type="SMART" id="SM00987">
    <property type="entry name" value="UreE_C"/>
    <property type="match status" value="1"/>
</dbReference>
<reference evidence="11 12" key="1">
    <citation type="journal article" date="2020" name="ISME J.">
        <title>Uncovering the hidden diversity of litter-decomposition mechanisms in mushroom-forming fungi.</title>
        <authorList>
            <person name="Floudas D."/>
            <person name="Bentzer J."/>
            <person name="Ahren D."/>
            <person name="Johansson T."/>
            <person name="Persson P."/>
            <person name="Tunlid A."/>
        </authorList>
    </citation>
    <scope>NUCLEOTIDE SEQUENCE [LARGE SCALE GENOMIC DNA]</scope>
    <source>
        <strain evidence="11 12">CBS 146.42</strain>
    </source>
</reference>
<dbReference type="SUPFAM" id="SSF52141">
    <property type="entry name" value="Uracil-DNA glycosylase-like"/>
    <property type="match status" value="1"/>
</dbReference>
<dbReference type="InterPro" id="IPR036895">
    <property type="entry name" value="Uracil-DNA_glycosylase-like_sf"/>
</dbReference>
<feature type="active site" description="Proton acceptor" evidence="7 8">
    <location>
        <position position="201"/>
    </location>
</feature>
<dbReference type="GO" id="GO:0005739">
    <property type="term" value="C:mitochondrion"/>
    <property type="evidence" value="ECO:0007669"/>
    <property type="project" value="UniProtKB-SubCell"/>
</dbReference>
<sequence>MSSPVKETETTVFLEDIDSNYKARKPEDDEQSASQSSQPGSSSSQEQKKAPNKRQRTIEDMFFGPKKAGAGPSKKAKLSGSQLTDTSPSKKITVTAPKTSGILKLNSIPFSLSDFKESLNEEQKRLLQLECEAMGKSWLKLLKDEITKGYFLSLKRFLWEEGVRGANDTPKSCRVYPPAKDIYAWSKSPLGKIKVVIIGQDPYHGAGQAHGLCFSVPLGIAVPPSLRNIYQELKAEYPEFEVPKHGNLTAWASNGVLLLNTCLTVRAADAGSHSNRGWEQFTDKVVDVVDRYGGANISSGTEDSDSNGVGRGVVFLAWGAWAAKRVEKLSTTKHLTLKSAHPSPFSANRGFIGNGHFKKANEWLESKYGPDGRVDWCNLDPAA</sequence>
<dbReference type="OrthoDB" id="10031947at2759"/>
<feature type="compositionally biased region" description="Polar residues" evidence="9">
    <location>
        <begin position="82"/>
        <end position="92"/>
    </location>
</feature>
<dbReference type="PANTHER" id="PTHR11264:SF0">
    <property type="entry name" value="URACIL-DNA GLYCOSYLASE"/>
    <property type="match status" value="1"/>
</dbReference>
<keyword evidence="4 7" id="KW-0496">Mitochondrion</keyword>
<comment type="subcellular location">
    <subcellularLocation>
        <location evidence="7">Mitochondrion</location>
    </subcellularLocation>
    <subcellularLocation>
        <location evidence="7">Nucleus</location>
    </subcellularLocation>
</comment>
<evidence type="ECO:0000313" key="11">
    <source>
        <dbReference type="EMBL" id="KAF5359422.1"/>
    </source>
</evidence>
<dbReference type="GO" id="GO:0004844">
    <property type="term" value="F:uracil DNA N-glycosylase activity"/>
    <property type="evidence" value="ECO:0007669"/>
    <property type="project" value="UniProtKB-UniRule"/>
</dbReference>
<dbReference type="Pfam" id="PF03167">
    <property type="entry name" value="UDG"/>
    <property type="match status" value="1"/>
</dbReference>
<dbReference type="HAMAP" id="MF_00148">
    <property type="entry name" value="UDG"/>
    <property type="match status" value="1"/>
</dbReference>